<organism evidence="2 3">
    <name type="scientific">Streptomyces mangrovisoli</name>
    <dbReference type="NCBI Taxonomy" id="1428628"/>
    <lineage>
        <taxon>Bacteria</taxon>
        <taxon>Bacillati</taxon>
        <taxon>Actinomycetota</taxon>
        <taxon>Actinomycetes</taxon>
        <taxon>Kitasatosporales</taxon>
        <taxon>Streptomycetaceae</taxon>
        <taxon>Streptomyces</taxon>
    </lineage>
</organism>
<sequence length="59" mass="6754">MAAAELQDHPTGRTTRAPRWLPYQPAGATDGDEPPPERAELRPCVIRRRRALRYDRRTG</sequence>
<dbReference type="EMBL" id="LAVA02000083">
    <property type="protein sequence ID" value="OIJ64243.1"/>
    <property type="molecule type" value="Genomic_DNA"/>
</dbReference>
<evidence type="ECO:0000256" key="1">
    <source>
        <dbReference type="SAM" id="MobiDB-lite"/>
    </source>
</evidence>
<dbReference type="STRING" id="1428628.WN71_029170"/>
<evidence type="ECO:0000313" key="2">
    <source>
        <dbReference type="EMBL" id="OIJ64243.1"/>
    </source>
</evidence>
<gene>
    <name evidence="2" type="ORF">WN71_029170</name>
</gene>
<proteinExistence type="predicted"/>
<protein>
    <submittedName>
        <fullName evidence="2">Uncharacterized protein</fullName>
    </submittedName>
</protein>
<reference evidence="2" key="1">
    <citation type="submission" date="2016-10" db="EMBL/GenBank/DDBJ databases">
        <title>Genome sequence of Streptomyces mangrovisoli MUSC 149.</title>
        <authorList>
            <person name="Lee L.-H."/>
            <person name="Ser H.-L."/>
        </authorList>
    </citation>
    <scope>NUCLEOTIDE SEQUENCE [LARGE SCALE GENOMIC DNA]</scope>
    <source>
        <strain evidence="2">MUSC 149</strain>
    </source>
</reference>
<feature type="compositionally biased region" description="Basic and acidic residues" evidence="1">
    <location>
        <begin position="1"/>
        <end position="11"/>
    </location>
</feature>
<name>A0A1J4NPK7_9ACTN</name>
<dbReference type="AlphaFoldDB" id="A0A1J4NPK7"/>
<feature type="region of interest" description="Disordered" evidence="1">
    <location>
        <begin position="1"/>
        <end position="41"/>
    </location>
</feature>
<dbReference type="RefSeq" id="WP_046592664.1">
    <property type="nucleotide sequence ID" value="NZ_LAVA02000083.1"/>
</dbReference>
<comment type="caution">
    <text evidence="2">The sequence shown here is derived from an EMBL/GenBank/DDBJ whole genome shotgun (WGS) entry which is preliminary data.</text>
</comment>
<evidence type="ECO:0000313" key="3">
    <source>
        <dbReference type="Proteomes" id="UP000034196"/>
    </source>
</evidence>
<dbReference type="Proteomes" id="UP000034196">
    <property type="component" value="Unassembled WGS sequence"/>
</dbReference>
<accession>A0A1J4NPK7</accession>
<keyword evidence="3" id="KW-1185">Reference proteome</keyword>